<protein>
    <submittedName>
        <fullName evidence="1">Transcriptional regulator, BadM/Rrf2 family (Modular protein)</fullName>
    </submittedName>
</protein>
<dbReference type="PANTHER" id="PTHR33221:SF15">
    <property type="entry name" value="HTH-TYPE TRANSCRIPTIONAL REGULATOR YWGB-RELATED"/>
    <property type="match status" value="1"/>
</dbReference>
<dbReference type="GO" id="GO:0005829">
    <property type="term" value="C:cytosol"/>
    <property type="evidence" value="ECO:0007669"/>
    <property type="project" value="TreeGrafter"/>
</dbReference>
<name>A0A1S7SA73_AGRTU</name>
<dbReference type="PANTHER" id="PTHR33221">
    <property type="entry name" value="WINGED HELIX-TURN-HELIX TRANSCRIPTIONAL REGULATOR, RRF2 FAMILY"/>
    <property type="match status" value="1"/>
</dbReference>
<evidence type="ECO:0000313" key="1">
    <source>
        <dbReference type="EMBL" id="CUX65373.1"/>
    </source>
</evidence>
<dbReference type="Proteomes" id="UP000191897">
    <property type="component" value="Unassembled WGS sequence"/>
</dbReference>
<sequence>MYLLMIRTRLHDVNRTERCCGLVKRRQKGHMMNRDTRLSDVLHVLLHMDGLDEPLTSDVLARSMGTNPAVFRRIMAGLRKAGLVHSGKGHGGGWQLARPLGEITLLAVYEALGCPNLFAIGNRSRPPGCLVEKNVNAVMADTMAEATALFNKRFCELTLDQIAPRHPVSALVHDEG</sequence>
<accession>A0A1S7SA73</accession>
<dbReference type="AlphaFoldDB" id="A0A1S7SA73"/>
<dbReference type="InterPro" id="IPR036388">
    <property type="entry name" value="WH-like_DNA-bd_sf"/>
</dbReference>
<dbReference type="RefSeq" id="WP_348520061.1">
    <property type="nucleotide sequence ID" value="NZ_LT009732.1"/>
</dbReference>
<dbReference type="InterPro" id="IPR000944">
    <property type="entry name" value="Tscrpt_reg_Rrf2"/>
</dbReference>
<gene>
    <name evidence="1" type="ORF">AGR4C_pa50011</name>
</gene>
<dbReference type="Pfam" id="PF02082">
    <property type="entry name" value="Rrf2"/>
    <property type="match status" value="1"/>
</dbReference>
<dbReference type="InterPro" id="IPR036390">
    <property type="entry name" value="WH_DNA-bd_sf"/>
</dbReference>
<reference evidence="1 2" key="1">
    <citation type="submission" date="2016-01" db="EMBL/GenBank/DDBJ databases">
        <authorList>
            <person name="Oliw E.H."/>
        </authorList>
    </citation>
    <scope>NUCLEOTIDE SEQUENCE [LARGE SCALE GENOMIC DNA]</scope>
    <source>
        <strain evidence="1 2">Kerr 14</strain>
    </source>
</reference>
<dbReference type="Gene3D" id="1.10.10.10">
    <property type="entry name" value="Winged helix-like DNA-binding domain superfamily/Winged helix DNA-binding domain"/>
    <property type="match status" value="1"/>
</dbReference>
<proteinExistence type="predicted"/>
<organism evidence="1 2">
    <name type="scientific">Agrobacterium tumefaciens str. Kerr 14</name>
    <dbReference type="NCBI Taxonomy" id="1183424"/>
    <lineage>
        <taxon>Bacteria</taxon>
        <taxon>Pseudomonadati</taxon>
        <taxon>Pseudomonadota</taxon>
        <taxon>Alphaproteobacteria</taxon>
        <taxon>Hyphomicrobiales</taxon>
        <taxon>Rhizobiaceae</taxon>
        <taxon>Rhizobium/Agrobacterium group</taxon>
        <taxon>Agrobacterium</taxon>
        <taxon>Agrobacterium tumefaciens complex</taxon>
    </lineage>
</organism>
<dbReference type="EMBL" id="FBWC01000036">
    <property type="protein sequence ID" value="CUX65373.1"/>
    <property type="molecule type" value="Genomic_DNA"/>
</dbReference>
<evidence type="ECO:0000313" key="2">
    <source>
        <dbReference type="Proteomes" id="UP000191897"/>
    </source>
</evidence>
<dbReference type="GO" id="GO:0003700">
    <property type="term" value="F:DNA-binding transcription factor activity"/>
    <property type="evidence" value="ECO:0007669"/>
    <property type="project" value="TreeGrafter"/>
</dbReference>
<dbReference type="SUPFAM" id="SSF46785">
    <property type="entry name" value="Winged helix' DNA-binding domain"/>
    <property type="match status" value="1"/>
</dbReference>
<dbReference type="PROSITE" id="PS51197">
    <property type="entry name" value="HTH_RRF2_2"/>
    <property type="match status" value="1"/>
</dbReference>